<evidence type="ECO:0000259" key="3">
    <source>
        <dbReference type="Pfam" id="PF00501"/>
    </source>
</evidence>
<feature type="domain" description="AMP-binding enzyme C-terminal" evidence="4">
    <location>
        <begin position="468"/>
        <end position="542"/>
    </location>
</feature>
<dbReference type="InterPro" id="IPR042099">
    <property type="entry name" value="ANL_N_sf"/>
</dbReference>
<dbReference type="InterPro" id="IPR020845">
    <property type="entry name" value="AMP-binding_CS"/>
</dbReference>
<accession>A0A6P5AE02</accession>
<sequence>MSYLKTLCDEPLVNVTLGQLLDDTAARWPGKEAYVFRKQGVRMTYAEVKQEADRLAAGLMSIGVRRGDVVAWVMSTRPEFVALCFALAKIGAVAVPLTPLYFWSSYKDVISKVMAKIEVKIFLIENFPSTEDFEGTLPFLRKAFPTSNKTKNLTTDTIPSLRSIVIIGDKNHDDAFQNLEDIQSLGTDEAARGRVQEALSQVDCHDTVILALTSGSSGLPKCVEHSSFSIVNNTRLHMRAIGMDTRKSVLLPTDLPEFPLAFPAPFIAGFTLVFPSNEFPTMTEIFEAITEERCEATTLMYVRTLHELLHDPSGKEYDLSSLNQVKVGGNVVTKQLVRRAAEVLPGVEILKNYGITETLSLTVTSREMTTEQLESTVGNLLPHTEMKLVDGRGQTVPLQHEGEVWVRGYFVFKCYRGDDEKTAEVKTADGWYKTGDIGILEENGLLKITGRKEQFIIKDSTNVHPTMVEQVLLTHPKVFDVKVVGVPDPASVEEICACIILKKDQTSNLQEMREFSEIHGLVDDFCPEYVIFMDSFPLTSSGQKVDRKKLRDVAIEKLALQK</sequence>
<dbReference type="KEGG" id="bbel:109482985"/>
<proteinExistence type="inferred from homology"/>
<dbReference type="InterPro" id="IPR000873">
    <property type="entry name" value="AMP-dep_synth/lig_dom"/>
</dbReference>
<evidence type="ECO:0000256" key="1">
    <source>
        <dbReference type="ARBA" id="ARBA00006432"/>
    </source>
</evidence>
<dbReference type="Pfam" id="PF13193">
    <property type="entry name" value="AMP-binding_C"/>
    <property type="match status" value="1"/>
</dbReference>
<keyword evidence="2" id="KW-0443">Lipid metabolism</keyword>
<dbReference type="OrthoDB" id="10253115at2759"/>
<feature type="domain" description="AMP-dependent synthetase/ligase" evidence="3">
    <location>
        <begin position="22"/>
        <end position="415"/>
    </location>
</feature>
<evidence type="ECO:0000313" key="5">
    <source>
        <dbReference type="Proteomes" id="UP000515135"/>
    </source>
</evidence>
<evidence type="ECO:0000313" key="6">
    <source>
        <dbReference type="RefSeq" id="XP_019641502.1"/>
    </source>
</evidence>
<protein>
    <submittedName>
        <fullName evidence="6">Acyl-CoA synthetase family member 2, mitochondrial-like</fullName>
    </submittedName>
</protein>
<reference evidence="6" key="1">
    <citation type="submission" date="2025-08" db="UniProtKB">
        <authorList>
            <consortium name="RefSeq"/>
        </authorList>
    </citation>
    <scope>IDENTIFICATION</scope>
    <source>
        <tissue evidence="6">Gonad</tissue>
    </source>
</reference>
<dbReference type="Pfam" id="PF00501">
    <property type="entry name" value="AMP-binding"/>
    <property type="match status" value="1"/>
</dbReference>
<dbReference type="PANTHER" id="PTHR42814:SF3">
    <property type="entry name" value="BETA-N-ACETYLHEXOSAMINIDASE"/>
    <property type="match status" value="1"/>
</dbReference>
<dbReference type="GeneID" id="109482985"/>
<keyword evidence="5" id="KW-1185">Reference proteome</keyword>
<dbReference type="InterPro" id="IPR025110">
    <property type="entry name" value="AMP-bd_C"/>
</dbReference>
<dbReference type="InterPro" id="IPR045851">
    <property type="entry name" value="AMP-bd_C_sf"/>
</dbReference>
<dbReference type="RefSeq" id="XP_019641502.1">
    <property type="nucleotide sequence ID" value="XM_019785943.1"/>
</dbReference>
<dbReference type="AlphaFoldDB" id="A0A6P5AE02"/>
<dbReference type="PROSITE" id="PS00455">
    <property type="entry name" value="AMP_BINDING"/>
    <property type="match status" value="1"/>
</dbReference>
<dbReference type="Proteomes" id="UP000515135">
    <property type="component" value="Unplaced"/>
</dbReference>
<dbReference type="SUPFAM" id="SSF56801">
    <property type="entry name" value="Acetyl-CoA synthetase-like"/>
    <property type="match status" value="1"/>
</dbReference>
<dbReference type="PANTHER" id="PTHR42814">
    <property type="entry name" value="AMP-BINDING DOMAIN-CONTAINING PROTEIN"/>
    <property type="match status" value="1"/>
</dbReference>
<comment type="similarity">
    <text evidence="1">Belongs to the ATP-dependent AMP-binding enzyme family.</text>
</comment>
<dbReference type="Gene3D" id="3.30.300.30">
    <property type="match status" value="1"/>
</dbReference>
<evidence type="ECO:0000256" key="2">
    <source>
        <dbReference type="ARBA" id="ARBA00023098"/>
    </source>
</evidence>
<evidence type="ECO:0000259" key="4">
    <source>
        <dbReference type="Pfam" id="PF13193"/>
    </source>
</evidence>
<gene>
    <name evidence="6" type="primary">LOC109482985</name>
</gene>
<dbReference type="GO" id="GO:0006629">
    <property type="term" value="P:lipid metabolic process"/>
    <property type="evidence" value="ECO:0007669"/>
    <property type="project" value="UniProtKB-KW"/>
</dbReference>
<name>A0A6P5AE02_BRABE</name>
<organism evidence="5 6">
    <name type="scientific">Branchiostoma belcheri</name>
    <name type="common">Amphioxus</name>
    <dbReference type="NCBI Taxonomy" id="7741"/>
    <lineage>
        <taxon>Eukaryota</taxon>
        <taxon>Metazoa</taxon>
        <taxon>Chordata</taxon>
        <taxon>Cephalochordata</taxon>
        <taxon>Leptocardii</taxon>
        <taxon>Amphioxiformes</taxon>
        <taxon>Branchiostomatidae</taxon>
        <taxon>Branchiostoma</taxon>
    </lineage>
</organism>
<dbReference type="Gene3D" id="3.40.50.12780">
    <property type="entry name" value="N-terminal domain of ligase-like"/>
    <property type="match status" value="1"/>
</dbReference>